<evidence type="ECO:0000259" key="2">
    <source>
        <dbReference type="PROSITE" id="PS50851"/>
    </source>
</evidence>
<evidence type="ECO:0000256" key="1">
    <source>
        <dbReference type="SAM" id="MobiDB-lite"/>
    </source>
</evidence>
<gene>
    <name evidence="3" type="ORF">DRJ04_04090</name>
</gene>
<dbReference type="InterPro" id="IPR036061">
    <property type="entry name" value="CheW-like_dom_sf"/>
</dbReference>
<dbReference type="Proteomes" id="UP000280417">
    <property type="component" value="Unassembled WGS sequence"/>
</dbReference>
<feature type="compositionally biased region" description="Basic and acidic residues" evidence="1">
    <location>
        <begin position="546"/>
        <end position="572"/>
    </location>
</feature>
<sequence>MAMDTERQLVSFEVAGEEFGLDIIEVQEIIKIPEITRVPKAPEFVEGIINLRGGVLPIIDSRRRFDLEVKEWTDSNRILVANIEGKMTGIIVDSVSEVLRLPESAIEPAPSLMGTGAEYLEGIGKLEEEGRLINLLNLKKFLAIEGMEEFSENLKSITKEKEKTREDKMDRNVSDEVQLVGFRLGEEQYAVGISEVQEIIRVPEVTRIPKAPEFVEGVINLREKVLPVLSLRKKFALEDVKKMDSQRIIVVNIDGISTGMIVDSVSEVLRLPKNSIEPPPPLLSGLDTDHLQGIGKLKDGKKLLLLLDLHKLLTTSEKEKLSQLSKTGETNIDKDKREERKMTEEEQLVSFKIENEEFGVNIEEVQEIIRLPEITKVPQAPFFVEGVINLRGNVLPVIDLRKRFDLEATKKTNATRIVVANVESKTTGIIVDSVSEVLRLPKDSIEPPPPIIAGIEAKYLRGIGKLNEGKRLLILLNLKEILTVREEDKVRKEEKKSVSSRKEESKPEPEKLEKTGLEEEKEVKEAETQKKEAEPEVELQKAGIKPVKEAETKARKEEGKKTEKTKEKEKNK</sequence>
<protein>
    <submittedName>
        <fullName evidence="3">Chemotaxis protein</fullName>
    </submittedName>
</protein>
<dbReference type="GO" id="GO:0006935">
    <property type="term" value="P:chemotaxis"/>
    <property type="evidence" value="ECO:0007669"/>
    <property type="project" value="InterPro"/>
</dbReference>
<proteinExistence type="predicted"/>
<dbReference type="PANTHER" id="PTHR22617:SF23">
    <property type="entry name" value="CHEMOTAXIS PROTEIN CHEW"/>
    <property type="match status" value="1"/>
</dbReference>
<dbReference type="PANTHER" id="PTHR22617">
    <property type="entry name" value="CHEMOTAXIS SENSOR HISTIDINE KINASE-RELATED"/>
    <property type="match status" value="1"/>
</dbReference>
<reference evidence="3 4" key="1">
    <citation type="submission" date="2018-06" db="EMBL/GenBank/DDBJ databases">
        <title>Extensive metabolic versatility and redundancy in microbially diverse, dynamic hydrothermal sediments.</title>
        <authorList>
            <person name="Dombrowski N."/>
            <person name="Teske A."/>
            <person name="Baker B.J."/>
        </authorList>
    </citation>
    <scope>NUCLEOTIDE SEQUENCE [LARGE SCALE GENOMIC DNA]</scope>
    <source>
        <strain evidence="3">B3_G15</strain>
    </source>
</reference>
<evidence type="ECO:0000313" key="3">
    <source>
        <dbReference type="EMBL" id="RLE13547.1"/>
    </source>
</evidence>
<dbReference type="InterPro" id="IPR039315">
    <property type="entry name" value="CheW"/>
</dbReference>
<evidence type="ECO:0000313" key="4">
    <source>
        <dbReference type="Proteomes" id="UP000280417"/>
    </source>
</evidence>
<accession>A0A662DGB8</accession>
<feature type="compositionally biased region" description="Basic and acidic residues" evidence="1">
    <location>
        <begin position="489"/>
        <end position="534"/>
    </location>
</feature>
<organism evidence="3 4">
    <name type="scientific">Aerophobetes bacterium</name>
    <dbReference type="NCBI Taxonomy" id="2030807"/>
    <lineage>
        <taxon>Bacteria</taxon>
        <taxon>Candidatus Aerophobota</taxon>
    </lineage>
</organism>
<dbReference type="SMART" id="SM00260">
    <property type="entry name" value="CheW"/>
    <property type="match status" value="3"/>
</dbReference>
<dbReference type="AlphaFoldDB" id="A0A662DGB8"/>
<name>A0A662DGB8_UNCAE</name>
<dbReference type="EMBL" id="QMQA01000089">
    <property type="protein sequence ID" value="RLE13547.1"/>
    <property type="molecule type" value="Genomic_DNA"/>
</dbReference>
<feature type="region of interest" description="Disordered" evidence="1">
    <location>
        <begin position="489"/>
        <end position="572"/>
    </location>
</feature>
<feature type="domain" description="CheW-like" evidence="2">
    <location>
        <begin position="176"/>
        <end position="318"/>
    </location>
</feature>
<dbReference type="Gene3D" id="2.40.50.180">
    <property type="entry name" value="CheA-289, Domain 4"/>
    <property type="match status" value="3"/>
</dbReference>
<dbReference type="GO" id="GO:0005829">
    <property type="term" value="C:cytosol"/>
    <property type="evidence" value="ECO:0007669"/>
    <property type="project" value="TreeGrafter"/>
</dbReference>
<dbReference type="InterPro" id="IPR002545">
    <property type="entry name" value="CheW-lke_dom"/>
</dbReference>
<dbReference type="CDD" id="cd00732">
    <property type="entry name" value="CheW"/>
    <property type="match status" value="3"/>
</dbReference>
<dbReference type="PROSITE" id="PS50851">
    <property type="entry name" value="CHEW"/>
    <property type="match status" value="3"/>
</dbReference>
<dbReference type="Gene3D" id="2.30.30.40">
    <property type="entry name" value="SH3 Domains"/>
    <property type="match status" value="3"/>
</dbReference>
<dbReference type="SUPFAM" id="SSF50341">
    <property type="entry name" value="CheW-like"/>
    <property type="match status" value="3"/>
</dbReference>
<feature type="domain" description="CheW-like" evidence="2">
    <location>
        <begin position="345"/>
        <end position="487"/>
    </location>
</feature>
<dbReference type="Pfam" id="PF01584">
    <property type="entry name" value="CheW"/>
    <property type="match status" value="3"/>
</dbReference>
<feature type="domain" description="CheW-like" evidence="2">
    <location>
        <begin position="6"/>
        <end position="147"/>
    </location>
</feature>
<dbReference type="GO" id="GO:0007165">
    <property type="term" value="P:signal transduction"/>
    <property type="evidence" value="ECO:0007669"/>
    <property type="project" value="InterPro"/>
</dbReference>
<comment type="caution">
    <text evidence="3">The sequence shown here is derived from an EMBL/GenBank/DDBJ whole genome shotgun (WGS) entry which is preliminary data.</text>
</comment>